<proteinExistence type="predicted"/>
<dbReference type="AlphaFoldDB" id="A0A9Q3C527"/>
<comment type="caution">
    <text evidence="2">The sequence shown here is derived from an EMBL/GenBank/DDBJ whole genome shotgun (WGS) entry which is preliminary data.</text>
</comment>
<organism evidence="2 3">
    <name type="scientific">Austropuccinia psidii MF-1</name>
    <dbReference type="NCBI Taxonomy" id="1389203"/>
    <lineage>
        <taxon>Eukaryota</taxon>
        <taxon>Fungi</taxon>
        <taxon>Dikarya</taxon>
        <taxon>Basidiomycota</taxon>
        <taxon>Pucciniomycotina</taxon>
        <taxon>Pucciniomycetes</taxon>
        <taxon>Pucciniales</taxon>
        <taxon>Sphaerophragmiaceae</taxon>
        <taxon>Austropuccinia</taxon>
    </lineage>
</organism>
<feature type="compositionally biased region" description="Polar residues" evidence="1">
    <location>
        <begin position="209"/>
        <end position="221"/>
    </location>
</feature>
<evidence type="ECO:0000256" key="1">
    <source>
        <dbReference type="SAM" id="MobiDB-lite"/>
    </source>
</evidence>
<keyword evidence="3" id="KW-1185">Reference proteome</keyword>
<feature type="region of interest" description="Disordered" evidence="1">
    <location>
        <begin position="141"/>
        <end position="221"/>
    </location>
</feature>
<evidence type="ECO:0000313" key="2">
    <source>
        <dbReference type="EMBL" id="MBW0476355.1"/>
    </source>
</evidence>
<dbReference type="Proteomes" id="UP000765509">
    <property type="component" value="Unassembled WGS sequence"/>
</dbReference>
<dbReference type="EMBL" id="AVOT02004436">
    <property type="protein sequence ID" value="MBW0476355.1"/>
    <property type="molecule type" value="Genomic_DNA"/>
</dbReference>
<feature type="region of interest" description="Disordered" evidence="1">
    <location>
        <begin position="1"/>
        <end position="33"/>
    </location>
</feature>
<evidence type="ECO:0000313" key="3">
    <source>
        <dbReference type="Proteomes" id="UP000765509"/>
    </source>
</evidence>
<name>A0A9Q3C527_9BASI</name>
<protein>
    <submittedName>
        <fullName evidence="2">Uncharacterized protein</fullName>
    </submittedName>
</protein>
<reference evidence="2" key="1">
    <citation type="submission" date="2021-03" db="EMBL/GenBank/DDBJ databases">
        <title>Draft genome sequence of rust myrtle Austropuccinia psidii MF-1, a brazilian biotype.</title>
        <authorList>
            <person name="Quecine M.C."/>
            <person name="Pachon D.M.R."/>
            <person name="Bonatelli M.L."/>
            <person name="Correr F.H."/>
            <person name="Franceschini L.M."/>
            <person name="Leite T.F."/>
            <person name="Margarido G.R.A."/>
            <person name="Almeida C.A."/>
            <person name="Ferrarezi J.A."/>
            <person name="Labate C.A."/>
        </authorList>
    </citation>
    <scope>NUCLEOTIDE SEQUENCE</scope>
    <source>
        <strain evidence="2">MF-1</strain>
    </source>
</reference>
<feature type="compositionally biased region" description="Polar residues" evidence="1">
    <location>
        <begin position="1"/>
        <end position="14"/>
    </location>
</feature>
<gene>
    <name evidence="2" type="ORF">O181_016070</name>
</gene>
<sequence>MIHTRNGSNYSVQPDGSGKGRGKSRARYAKSSSNKTCLVDIRVSHHSPMSVPTTFDVSSEPELIQGNISRVEQFPSGSPINISVPVQKLVQRSQGRGVGNMPKPLEGGHELLLKHQELSGSGEDHRSIRRVTPIVFQRKGQKDNELVGEPKSLIHRPEEGVGDDPNFGERRPIGIYQLQTSSINVQRKSQRTSQEEERSQEPSSKGQRKSQLAQTLTTRVQDPQIGTIRSGQCFQYGQSSYGIHSQIAGKDEQDLSTQIIQEIQFVKTSIDVELGKCDAKLNKITSDINELKKNYRISADLHKLKTTRLDLISNACDRIEGKYQVQDYGMEDLFISNINDQLKILKNYVLEIVDNTNLFTTNLARSESERQILKDEIIAHVGKIHKNYEPNSHIPRNPTSLTEEKLSVKGSLTPFLGENAISERDIPK</sequence>
<accession>A0A9Q3C527</accession>